<feature type="compositionally biased region" description="Pro residues" evidence="1">
    <location>
        <begin position="35"/>
        <end position="44"/>
    </location>
</feature>
<dbReference type="PANTHER" id="PTHR43283">
    <property type="entry name" value="BETA-LACTAMASE-RELATED"/>
    <property type="match status" value="1"/>
</dbReference>
<gene>
    <name evidence="3" type="ORF">PDIGIT_LOCUS2185</name>
</gene>
<dbReference type="AlphaFoldDB" id="A0A9W4U516"/>
<feature type="compositionally biased region" description="Polar residues" evidence="1">
    <location>
        <begin position="1"/>
        <end position="12"/>
    </location>
</feature>
<proteinExistence type="predicted"/>
<dbReference type="Pfam" id="PF00144">
    <property type="entry name" value="Beta-lactamase"/>
    <property type="match status" value="1"/>
</dbReference>
<evidence type="ECO:0000259" key="2">
    <source>
        <dbReference type="Pfam" id="PF00144"/>
    </source>
</evidence>
<dbReference type="PANTHER" id="PTHR43283:SF3">
    <property type="entry name" value="BETA-LACTAMASE FAMILY PROTEIN (AFU_ORTHOLOGUE AFUA_5G07500)"/>
    <property type="match status" value="1"/>
</dbReference>
<organism evidence="3 4">
    <name type="scientific">Periconia digitata</name>
    <dbReference type="NCBI Taxonomy" id="1303443"/>
    <lineage>
        <taxon>Eukaryota</taxon>
        <taxon>Fungi</taxon>
        <taxon>Dikarya</taxon>
        <taxon>Ascomycota</taxon>
        <taxon>Pezizomycotina</taxon>
        <taxon>Dothideomycetes</taxon>
        <taxon>Pleosporomycetidae</taxon>
        <taxon>Pleosporales</taxon>
        <taxon>Massarineae</taxon>
        <taxon>Periconiaceae</taxon>
        <taxon>Periconia</taxon>
    </lineage>
</organism>
<reference evidence="3" key="1">
    <citation type="submission" date="2023-01" db="EMBL/GenBank/DDBJ databases">
        <authorList>
            <person name="Van Ghelder C."/>
            <person name="Rancurel C."/>
        </authorList>
    </citation>
    <scope>NUCLEOTIDE SEQUENCE</scope>
    <source>
        <strain evidence="3">CNCM I-4278</strain>
    </source>
</reference>
<feature type="domain" description="Beta-lactamase-related" evidence="2">
    <location>
        <begin position="69"/>
        <end position="470"/>
    </location>
</feature>
<protein>
    <recommendedName>
        <fullName evidence="2">Beta-lactamase-related domain-containing protein</fullName>
    </recommendedName>
</protein>
<feature type="compositionally biased region" description="Polar residues" evidence="1">
    <location>
        <begin position="19"/>
        <end position="29"/>
    </location>
</feature>
<dbReference type="InterPro" id="IPR050789">
    <property type="entry name" value="Diverse_Enzym_Activities"/>
</dbReference>
<feature type="region of interest" description="Disordered" evidence="1">
    <location>
        <begin position="1"/>
        <end position="48"/>
    </location>
</feature>
<dbReference type="InterPro" id="IPR012338">
    <property type="entry name" value="Beta-lactam/transpept-like"/>
</dbReference>
<dbReference type="OrthoDB" id="428260at2759"/>
<evidence type="ECO:0000256" key="1">
    <source>
        <dbReference type="SAM" id="MobiDB-lite"/>
    </source>
</evidence>
<accession>A0A9W4U516</accession>
<comment type="caution">
    <text evidence="3">The sequence shown here is derived from an EMBL/GenBank/DDBJ whole genome shotgun (WGS) entry which is preliminary data.</text>
</comment>
<evidence type="ECO:0000313" key="3">
    <source>
        <dbReference type="EMBL" id="CAI6282927.1"/>
    </source>
</evidence>
<dbReference type="SUPFAM" id="SSF56601">
    <property type="entry name" value="beta-lactamase/transpeptidase-like"/>
    <property type="match status" value="1"/>
</dbReference>
<dbReference type="EMBL" id="CAOQHR010000001">
    <property type="protein sequence ID" value="CAI6282927.1"/>
    <property type="molecule type" value="Genomic_DNA"/>
</dbReference>
<keyword evidence="4" id="KW-1185">Reference proteome</keyword>
<dbReference type="Proteomes" id="UP001152607">
    <property type="component" value="Unassembled WGS sequence"/>
</dbReference>
<dbReference type="Gene3D" id="3.40.710.10">
    <property type="entry name" value="DD-peptidase/beta-lactamase superfamily"/>
    <property type="match status" value="1"/>
</dbReference>
<name>A0A9W4U516_9PLEO</name>
<dbReference type="InterPro" id="IPR001466">
    <property type="entry name" value="Beta-lactam-related"/>
</dbReference>
<evidence type="ECO:0000313" key="4">
    <source>
        <dbReference type="Proteomes" id="UP001152607"/>
    </source>
</evidence>
<sequence length="493" mass="54302">MSSKSDTPSSKNPPGGNFTLDTRSLQLPTGSKPDQPTPPAPAAPKPLSEPAKADLRTFIESYTSGPTPKLPGALVHIIDTSSNELFSYGTHNSSIGRALSPTETVAVTFSVSKVIGAIAFLQLVDRGLVQLDDPRVIADKLPELARKKVHVGTKENEDGTKEWMFEDRKTDITPRMLMSHSWGGGHSLFHSALADWMGRPERGVSHMECNETNDWYSTILDVPLLYQPGTKALYSHGPNWISVLHERITGRRLDEYMQEEMFGKMELKKIGFEGQYMGEVAARKEGEKEGPYWPNTFLRDGKFVPFSGTNETWMEKIERPDAFPVGKHHWIPTDSGIVAAVADVARLLSILALPNAGLDPVTGNRILSAEAVKQITSPQLPEGIKNTGRHIISETVPDALYPVDLEAEHNDPGGCFGLCGNVQKKDRILKSGKKGRSKGTFSWYGAANTEYWVDSEKGIIAVLNGNCRPWNLDVWLGLRDGVEERIYAALEKA</sequence>